<evidence type="ECO:0000256" key="2">
    <source>
        <dbReference type="ARBA" id="ARBA00022840"/>
    </source>
</evidence>
<evidence type="ECO:0000313" key="5">
    <source>
        <dbReference type="Proteomes" id="UP000298111"/>
    </source>
</evidence>
<keyword evidence="4" id="KW-0436">Ligase</keyword>
<reference evidence="4 5" key="1">
    <citation type="submission" date="2018-10" db="EMBL/GenBank/DDBJ databases">
        <title>Isolation of pseudouridimycin from Streptomyces albus DSM 40763.</title>
        <authorList>
            <person name="Rosenqvist P."/>
            <person name="Metsae-Ketelae M."/>
            <person name="Virta P."/>
        </authorList>
    </citation>
    <scope>NUCLEOTIDE SEQUENCE [LARGE SCALE GENOMIC DNA]</scope>
    <source>
        <strain evidence="4 5">DSM 40763</strain>
    </source>
</reference>
<dbReference type="InterPro" id="IPR020845">
    <property type="entry name" value="AMP-binding_CS"/>
</dbReference>
<dbReference type="PANTHER" id="PTHR43272:SF33">
    <property type="entry name" value="AMP-BINDING DOMAIN-CONTAINING PROTEIN-RELATED"/>
    <property type="match status" value="1"/>
</dbReference>
<dbReference type="InterPro" id="IPR000873">
    <property type="entry name" value="AMP-dep_synth/lig_dom"/>
</dbReference>
<keyword evidence="2" id="KW-0067">ATP-binding</keyword>
<feature type="domain" description="AMP-dependent synthetase/ligase" evidence="3">
    <location>
        <begin position="28"/>
        <end position="457"/>
    </location>
</feature>
<dbReference type="CDD" id="cd05907">
    <property type="entry name" value="VL_LC_FACS_like"/>
    <property type="match status" value="1"/>
</dbReference>
<dbReference type="Pfam" id="PF00501">
    <property type="entry name" value="AMP-binding"/>
    <property type="match status" value="1"/>
</dbReference>
<evidence type="ECO:0000256" key="1">
    <source>
        <dbReference type="ARBA" id="ARBA00022741"/>
    </source>
</evidence>
<name>A0A8H1LE08_9ACTN</name>
<dbReference type="GO" id="GO:0005524">
    <property type="term" value="F:ATP binding"/>
    <property type="evidence" value="ECO:0007669"/>
    <property type="project" value="UniProtKB-KW"/>
</dbReference>
<dbReference type="GO" id="GO:0004467">
    <property type="term" value="F:long-chain fatty acid-CoA ligase activity"/>
    <property type="evidence" value="ECO:0007669"/>
    <property type="project" value="TreeGrafter"/>
</dbReference>
<evidence type="ECO:0000259" key="3">
    <source>
        <dbReference type="Pfam" id="PF00501"/>
    </source>
</evidence>
<dbReference type="GO" id="GO:0016020">
    <property type="term" value="C:membrane"/>
    <property type="evidence" value="ECO:0007669"/>
    <property type="project" value="TreeGrafter"/>
</dbReference>
<keyword evidence="1" id="KW-0547">Nucleotide-binding</keyword>
<organism evidence="4 5">
    <name type="scientific">Streptomyces albus</name>
    <dbReference type="NCBI Taxonomy" id="1888"/>
    <lineage>
        <taxon>Bacteria</taxon>
        <taxon>Bacillati</taxon>
        <taxon>Actinomycetota</taxon>
        <taxon>Actinomycetes</taxon>
        <taxon>Kitasatosporales</taxon>
        <taxon>Streptomycetaceae</taxon>
        <taxon>Streptomyces</taxon>
    </lineage>
</organism>
<dbReference type="Pfam" id="PF23562">
    <property type="entry name" value="AMP-binding_C_3"/>
    <property type="match status" value="1"/>
</dbReference>
<protein>
    <submittedName>
        <fullName evidence="4">Long-chain fatty acid--CoA ligase</fullName>
    </submittedName>
</protein>
<dbReference type="Proteomes" id="UP000298111">
    <property type="component" value="Unassembled WGS sequence"/>
</dbReference>
<dbReference type="Gene3D" id="3.40.50.12780">
    <property type="entry name" value="N-terminal domain of ligase-like"/>
    <property type="match status" value="1"/>
</dbReference>
<gene>
    <name evidence="4" type="ORF">D8771_15285</name>
</gene>
<accession>A0A8H1LE08</accession>
<dbReference type="PANTHER" id="PTHR43272">
    <property type="entry name" value="LONG-CHAIN-FATTY-ACID--COA LIGASE"/>
    <property type="match status" value="1"/>
</dbReference>
<proteinExistence type="predicted"/>
<dbReference type="EMBL" id="RCIY01000055">
    <property type="protein sequence ID" value="TGG83388.1"/>
    <property type="molecule type" value="Genomic_DNA"/>
</dbReference>
<evidence type="ECO:0000313" key="4">
    <source>
        <dbReference type="EMBL" id="TGG83388.1"/>
    </source>
</evidence>
<comment type="caution">
    <text evidence="4">The sequence shown here is derived from an EMBL/GenBank/DDBJ whole genome shotgun (WGS) entry which is preliminary data.</text>
</comment>
<dbReference type="SUPFAM" id="SSF56801">
    <property type="entry name" value="Acetyl-CoA synthetase-like"/>
    <property type="match status" value="1"/>
</dbReference>
<dbReference type="AlphaFoldDB" id="A0A8H1LE08"/>
<dbReference type="PROSITE" id="PS00455">
    <property type="entry name" value="AMP_BINDING"/>
    <property type="match status" value="1"/>
</dbReference>
<dbReference type="InterPro" id="IPR042099">
    <property type="entry name" value="ANL_N_sf"/>
</dbReference>
<sequence>MRAPEDGVSDTQSLIDNRPPSVATLFLERVEATPDAEAYRYPVIRPGGGEGPDEWRSYSWREAAERVFSIAAGLMDLGIRSEERVAIASGTRIEWILADLGILCAGAATTTVYPSTNASETAYILADSGSRVLIAEDASQLAKVRAHRDELPELAHVVLLDGEPGAEDTEDGWVLGFAELERRGAAYREKHPDAIAETVRGLRADQLATLIYTSGTTGRPKGVRLAQDAWSYMAKAVPLSGLLNADDVQYLWLPLAHVFGKMLISVQIDSGHVVAVDGRVDKIIDNLPVVQPTKMCAVPRIFEKVYNGVAQKARAGGPAKYKIFLWAAEVAREYARTAQDNQRRTGVADVPAGLRVKHAIADRLVYSKLREAFGGRMVGCVSGSAALAPELGYFFAGAGIPVLEGYGLTESSAASFCNRSDNFRTGTVGKPFPGTEVRIADDGEILLRGPGIMQGYHGLPDKTAEVLEEDGWFHTGDIGELSDDGYLRITDRKKDLIKTSGGKYIAPAEVEGRFKALCPYVSNILVHGAGRNFCTALIALDEPAVTGWAAQQEDLKGKPYAEIVASPQVRALVEGYVEELNQGLQRWQTIKKFRILPRDLDIEHGELTPSLKMKRPVVEKKFGDLIEEMYEGTRER</sequence>